<feature type="transmembrane region" description="Helical" evidence="1">
    <location>
        <begin position="29"/>
        <end position="48"/>
    </location>
</feature>
<organism evidence="2 3">
    <name type="scientific">Paenibacillus nasutitermitis</name>
    <dbReference type="NCBI Taxonomy" id="1652958"/>
    <lineage>
        <taxon>Bacteria</taxon>
        <taxon>Bacillati</taxon>
        <taxon>Bacillota</taxon>
        <taxon>Bacilli</taxon>
        <taxon>Bacillales</taxon>
        <taxon>Paenibacillaceae</taxon>
        <taxon>Paenibacillus</taxon>
    </lineage>
</organism>
<dbReference type="AlphaFoldDB" id="A0A917DW84"/>
<evidence type="ECO:0000313" key="2">
    <source>
        <dbReference type="EMBL" id="GGD77379.1"/>
    </source>
</evidence>
<protein>
    <submittedName>
        <fullName evidence="2">Uncharacterized protein</fullName>
    </submittedName>
</protein>
<dbReference type="Proteomes" id="UP000612456">
    <property type="component" value="Unassembled WGS sequence"/>
</dbReference>
<keyword evidence="1" id="KW-1133">Transmembrane helix</keyword>
<evidence type="ECO:0000256" key="1">
    <source>
        <dbReference type="SAM" id="Phobius"/>
    </source>
</evidence>
<keyword evidence="3" id="KW-1185">Reference proteome</keyword>
<dbReference type="RefSeq" id="WP_188994093.1">
    <property type="nucleotide sequence ID" value="NZ_BMHP01000003.1"/>
</dbReference>
<comment type="caution">
    <text evidence="2">The sequence shown here is derived from an EMBL/GenBank/DDBJ whole genome shotgun (WGS) entry which is preliminary data.</text>
</comment>
<proteinExistence type="predicted"/>
<feature type="transmembrane region" description="Helical" evidence="1">
    <location>
        <begin position="7"/>
        <end position="23"/>
    </location>
</feature>
<dbReference type="EMBL" id="BMHP01000003">
    <property type="protein sequence ID" value="GGD77379.1"/>
    <property type="molecule type" value="Genomic_DNA"/>
</dbReference>
<sequence length="58" mass="6021">MSISTTSWNIAIAGGGLIGGILFDVTGTGSFPITIILLMTIALLIAFSNKKYAFPSSK</sequence>
<keyword evidence="1" id="KW-0472">Membrane</keyword>
<accession>A0A917DW84</accession>
<evidence type="ECO:0000313" key="3">
    <source>
        <dbReference type="Proteomes" id="UP000612456"/>
    </source>
</evidence>
<gene>
    <name evidence="2" type="ORF">GCM10010911_39260</name>
</gene>
<reference evidence="2" key="2">
    <citation type="submission" date="2020-09" db="EMBL/GenBank/DDBJ databases">
        <authorList>
            <person name="Sun Q."/>
            <person name="Zhou Y."/>
        </authorList>
    </citation>
    <scope>NUCLEOTIDE SEQUENCE</scope>
    <source>
        <strain evidence="2">CGMCC 1.15178</strain>
    </source>
</reference>
<reference evidence="2" key="1">
    <citation type="journal article" date="2014" name="Int. J. Syst. Evol. Microbiol.">
        <title>Complete genome sequence of Corynebacterium casei LMG S-19264T (=DSM 44701T), isolated from a smear-ripened cheese.</title>
        <authorList>
            <consortium name="US DOE Joint Genome Institute (JGI-PGF)"/>
            <person name="Walter F."/>
            <person name="Albersmeier A."/>
            <person name="Kalinowski J."/>
            <person name="Ruckert C."/>
        </authorList>
    </citation>
    <scope>NUCLEOTIDE SEQUENCE</scope>
    <source>
        <strain evidence="2">CGMCC 1.15178</strain>
    </source>
</reference>
<keyword evidence="1" id="KW-0812">Transmembrane</keyword>
<name>A0A917DW84_9BACL</name>